<reference evidence="1" key="1">
    <citation type="submission" date="2007-02" db="EMBL/GenBank/DDBJ databases">
        <title>Complete sequence of Pyrobaculum calidifontis JCM 11548.</title>
        <authorList>
            <consortium name="US DOE Joint Genome Institute"/>
            <person name="Copeland A."/>
            <person name="Lucas S."/>
            <person name="Lapidus A."/>
            <person name="Barry K."/>
            <person name="Glavina del Rio T."/>
            <person name="Dalin E."/>
            <person name="Tice H."/>
            <person name="Pitluck S."/>
            <person name="Chain P."/>
            <person name="Malfatti S."/>
            <person name="Shin M."/>
            <person name="Vergez L."/>
            <person name="Schmutz J."/>
            <person name="Larimer F."/>
            <person name="Land M."/>
            <person name="Hauser L."/>
            <person name="Kyrpides N."/>
            <person name="Mikhailova N."/>
            <person name="Cozen A.E."/>
            <person name="Fitz-Gibbon S.T."/>
            <person name="House C.H."/>
            <person name="Saltikov C."/>
            <person name="Lowe T.M."/>
            <person name="Richardson P."/>
        </authorList>
    </citation>
    <scope>NUCLEOTIDE SEQUENCE [LARGE SCALE GENOMIC DNA]</scope>
    <source>
        <strain evidence="1">JCM 11548</strain>
    </source>
</reference>
<name>A3MXL1_PYRCJ</name>
<dbReference type="CDD" id="cd10441">
    <property type="entry name" value="GIY-YIG_COG1833"/>
    <property type="match status" value="1"/>
</dbReference>
<gene>
    <name evidence="1" type="ordered locus">Pcal_1962</name>
</gene>
<dbReference type="PANTHER" id="PTHR37460">
    <property type="entry name" value="ENDONUCLEASE III"/>
    <property type="match status" value="1"/>
</dbReference>
<dbReference type="Proteomes" id="UP000001431">
    <property type="component" value="Chromosome"/>
</dbReference>
<dbReference type="HOGENOM" id="CLU_115699_2_0_2"/>
<organism evidence="1 2">
    <name type="scientific">Pyrobaculum calidifontis (strain DSM 21063 / JCM 11548 / VA1)</name>
    <dbReference type="NCBI Taxonomy" id="410359"/>
    <lineage>
        <taxon>Archaea</taxon>
        <taxon>Thermoproteota</taxon>
        <taxon>Thermoprotei</taxon>
        <taxon>Thermoproteales</taxon>
        <taxon>Thermoproteaceae</taxon>
        <taxon>Pyrobaculum</taxon>
    </lineage>
</organism>
<dbReference type="RefSeq" id="WP_011850636.1">
    <property type="nucleotide sequence ID" value="NC_009073.1"/>
</dbReference>
<dbReference type="STRING" id="410359.Pcal_1962"/>
<keyword evidence="2" id="KW-1185">Reference proteome</keyword>
<dbReference type="KEGG" id="pcl:Pcal_1962"/>
<dbReference type="eggNOG" id="arCOG00463">
    <property type="taxonomic scope" value="Archaea"/>
</dbReference>
<accession>A3MXL1</accession>
<dbReference type="Pfam" id="PF01986">
    <property type="entry name" value="DUF123"/>
    <property type="match status" value="1"/>
</dbReference>
<proteinExistence type="predicted"/>
<dbReference type="InterPro" id="IPR002837">
    <property type="entry name" value="DUF123"/>
</dbReference>
<sequence length="119" mass="13170">MGRGYKSYLVFFQCPAQVVDTGARRFALGEGVYVYVGSCGASCIRRVLRHLERSQTKRWHIDYLNCAALYAAVLKRSEEEVAACLSQLCPHVPGFGSTDDPANPSHLFQCRPADAIQCV</sequence>
<evidence type="ECO:0008006" key="3">
    <source>
        <dbReference type="Google" id="ProtNLM"/>
    </source>
</evidence>
<dbReference type="GeneID" id="4909531"/>
<dbReference type="EMBL" id="CP000561">
    <property type="protein sequence ID" value="ABO09378.1"/>
    <property type="molecule type" value="Genomic_DNA"/>
</dbReference>
<dbReference type="AlphaFoldDB" id="A3MXL1"/>
<protein>
    <recommendedName>
        <fullName evidence="3">GIY-YIG domain-containing protein</fullName>
    </recommendedName>
</protein>
<dbReference type="PANTHER" id="PTHR37460:SF1">
    <property type="entry name" value="ENDONUCLEASE III"/>
    <property type="match status" value="1"/>
</dbReference>
<evidence type="ECO:0000313" key="1">
    <source>
        <dbReference type="EMBL" id="ABO09378.1"/>
    </source>
</evidence>
<dbReference type="OrthoDB" id="17296at2157"/>
<evidence type="ECO:0000313" key="2">
    <source>
        <dbReference type="Proteomes" id="UP000001431"/>
    </source>
</evidence>